<evidence type="ECO:0000256" key="1">
    <source>
        <dbReference type="SAM" id="Phobius"/>
    </source>
</evidence>
<keyword evidence="1" id="KW-0472">Membrane</keyword>
<keyword evidence="1" id="KW-1133">Transmembrane helix</keyword>
<sequence>MKDKIFLKETLIVQICLNITIMLMCFLGLVHYVIDILNIRANFYIENLASDCVMFVFILLFFILYLFIKTWSQNLYVIKKILRLNSLLNLVNSLILLIFNELILIMLRSGYIEYIIVARTTINIIVLFFSVFVSLIIIKRISKITKLSDCFASLKV</sequence>
<feature type="transmembrane region" description="Helical" evidence="1">
    <location>
        <begin position="48"/>
        <end position="67"/>
    </location>
</feature>
<protein>
    <submittedName>
        <fullName evidence="3">Uncharacterized protein</fullName>
    </submittedName>
</protein>
<dbReference type="Proteomes" id="UP000280036">
    <property type="component" value="Unassembled WGS sequence"/>
</dbReference>
<keyword evidence="1" id="KW-0812">Transmembrane</keyword>
<reference evidence="3 4" key="1">
    <citation type="submission" date="2018-12" db="EMBL/GenBank/DDBJ databases">
        <authorList>
            <consortium name="Pathogen Informatics"/>
        </authorList>
    </citation>
    <scope>NUCLEOTIDE SEQUENCE [LARGE SCALE GENOMIC DNA]</scope>
    <source>
        <strain evidence="3 4">NCTC10126</strain>
    </source>
</reference>
<name>A0A3P8K8I0_9BACT</name>
<keyword evidence="5" id="KW-1185">Reference proteome</keyword>
<evidence type="ECO:0000313" key="4">
    <source>
        <dbReference type="Proteomes" id="UP000280036"/>
    </source>
</evidence>
<dbReference type="AlphaFoldDB" id="A0A3P8K8I0"/>
<gene>
    <name evidence="3" type="ORF">NCTC10126_00128</name>
    <name evidence="2" type="ORF">NPA07_01785</name>
</gene>
<accession>A0A3P8K8I0</accession>
<proteinExistence type="predicted"/>
<dbReference type="RefSeq" id="WP_126117931.1">
    <property type="nucleotide sequence ID" value="NZ_CP101806.1"/>
</dbReference>
<evidence type="ECO:0000313" key="3">
    <source>
        <dbReference type="EMBL" id="VDR41649.1"/>
    </source>
</evidence>
<evidence type="ECO:0000313" key="2">
    <source>
        <dbReference type="EMBL" id="UUD35585.1"/>
    </source>
</evidence>
<feature type="transmembrane region" description="Helical" evidence="1">
    <location>
        <begin position="114"/>
        <end position="138"/>
    </location>
</feature>
<organism evidence="3 4">
    <name type="scientific">Mycoplasmopsis caviae</name>
    <dbReference type="NCBI Taxonomy" id="55603"/>
    <lineage>
        <taxon>Bacteria</taxon>
        <taxon>Bacillati</taxon>
        <taxon>Mycoplasmatota</taxon>
        <taxon>Mycoplasmoidales</taxon>
        <taxon>Metamycoplasmataceae</taxon>
        <taxon>Mycoplasmopsis</taxon>
    </lineage>
</organism>
<dbReference type="EMBL" id="CP101806">
    <property type="protein sequence ID" value="UUD35585.1"/>
    <property type="molecule type" value="Genomic_DNA"/>
</dbReference>
<feature type="transmembrane region" description="Helical" evidence="1">
    <location>
        <begin position="87"/>
        <end position="108"/>
    </location>
</feature>
<dbReference type="EMBL" id="UZVY01000001">
    <property type="protein sequence ID" value="VDR41649.1"/>
    <property type="molecule type" value="Genomic_DNA"/>
</dbReference>
<reference evidence="2" key="2">
    <citation type="submission" date="2022-07" db="EMBL/GenBank/DDBJ databases">
        <title>Complete genome of Mycoplasma caviae type strain G122.</title>
        <authorList>
            <person name="Spergser J."/>
        </authorList>
    </citation>
    <scope>NUCLEOTIDE SEQUENCE</scope>
    <source>
        <strain evidence="2">G122</strain>
    </source>
</reference>
<feature type="transmembrane region" description="Helical" evidence="1">
    <location>
        <begin position="12"/>
        <end position="33"/>
    </location>
</feature>
<dbReference type="Proteomes" id="UP001058569">
    <property type="component" value="Chromosome"/>
</dbReference>
<evidence type="ECO:0000313" key="5">
    <source>
        <dbReference type="Proteomes" id="UP001058569"/>
    </source>
</evidence>